<gene>
    <name evidence="5" type="ORF">CALVIDRAFT_466497</name>
</gene>
<evidence type="ECO:0000256" key="3">
    <source>
        <dbReference type="ARBA" id="ARBA00022840"/>
    </source>
</evidence>
<dbReference type="Proteomes" id="UP000076738">
    <property type="component" value="Unassembled WGS sequence"/>
</dbReference>
<evidence type="ECO:0000313" key="5">
    <source>
        <dbReference type="EMBL" id="KZO89443.1"/>
    </source>
</evidence>
<dbReference type="STRING" id="1330018.A0A167FFQ3"/>
<keyword evidence="3" id="KW-0067">ATP-binding</keyword>
<dbReference type="AlphaFoldDB" id="A0A167FFQ3"/>
<evidence type="ECO:0000313" key="6">
    <source>
        <dbReference type="Proteomes" id="UP000076738"/>
    </source>
</evidence>
<proteinExistence type="predicted"/>
<evidence type="ECO:0000256" key="2">
    <source>
        <dbReference type="ARBA" id="ARBA00022801"/>
    </source>
</evidence>
<dbReference type="InterPro" id="IPR027417">
    <property type="entry name" value="P-loop_NTPase"/>
</dbReference>
<protein>
    <recommendedName>
        <fullName evidence="4">SNF2 N-terminal domain-containing protein</fullName>
    </recommendedName>
</protein>
<reference evidence="5 6" key="1">
    <citation type="journal article" date="2016" name="Mol. Biol. Evol.">
        <title>Comparative Genomics of Early-Diverging Mushroom-Forming Fungi Provides Insights into the Origins of Lignocellulose Decay Capabilities.</title>
        <authorList>
            <person name="Nagy L.G."/>
            <person name="Riley R."/>
            <person name="Tritt A."/>
            <person name="Adam C."/>
            <person name="Daum C."/>
            <person name="Floudas D."/>
            <person name="Sun H."/>
            <person name="Yadav J.S."/>
            <person name="Pangilinan J."/>
            <person name="Larsson K.H."/>
            <person name="Matsuura K."/>
            <person name="Barry K."/>
            <person name="Labutti K."/>
            <person name="Kuo R."/>
            <person name="Ohm R.A."/>
            <person name="Bhattacharya S.S."/>
            <person name="Shirouzu T."/>
            <person name="Yoshinaga Y."/>
            <person name="Martin F.M."/>
            <person name="Grigoriev I.V."/>
            <person name="Hibbett D.S."/>
        </authorList>
    </citation>
    <scope>NUCLEOTIDE SEQUENCE [LARGE SCALE GENOMIC DNA]</scope>
    <source>
        <strain evidence="5 6">TUFC12733</strain>
    </source>
</reference>
<evidence type="ECO:0000256" key="1">
    <source>
        <dbReference type="ARBA" id="ARBA00022741"/>
    </source>
</evidence>
<sequence length="105" mass="11830">LIVMPANIITQWANEIHDHTSNPKLSCLKWRAGDRLQGKSGTALLQKYDVVLTSYDQLVAEWDAANPSEGGPLFRVSWVRLALDECHNIRNRESKRSQAVCDLQA</sequence>
<dbReference type="InterPro" id="IPR000330">
    <property type="entry name" value="SNF2_N"/>
</dbReference>
<feature type="non-terminal residue" evidence="5">
    <location>
        <position position="105"/>
    </location>
</feature>
<feature type="non-terminal residue" evidence="5">
    <location>
        <position position="1"/>
    </location>
</feature>
<dbReference type="InterPro" id="IPR050628">
    <property type="entry name" value="SNF2_RAD54_helicase_TF"/>
</dbReference>
<accession>A0A167FFQ3</accession>
<dbReference type="GO" id="GO:0005524">
    <property type="term" value="F:ATP binding"/>
    <property type="evidence" value="ECO:0007669"/>
    <property type="project" value="UniProtKB-KW"/>
</dbReference>
<evidence type="ECO:0000259" key="4">
    <source>
        <dbReference type="Pfam" id="PF00176"/>
    </source>
</evidence>
<dbReference type="GO" id="GO:0005634">
    <property type="term" value="C:nucleus"/>
    <property type="evidence" value="ECO:0007669"/>
    <property type="project" value="TreeGrafter"/>
</dbReference>
<dbReference type="PANTHER" id="PTHR45626">
    <property type="entry name" value="TRANSCRIPTION TERMINATION FACTOR 2-RELATED"/>
    <property type="match status" value="1"/>
</dbReference>
<keyword evidence="1" id="KW-0547">Nucleotide-binding</keyword>
<dbReference type="SUPFAM" id="SSF52540">
    <property type="entry name" value="P-loop containing nucleoside triphosphate hydrolases"/>
    <property type="match status" value="1"/>
</dbReference>
<dbReference type="InterPro" id="IPR038718">
    <property type="entry name" value="SNF2-like_sf"/>
</dbReference>
<dbReference type="Pfam" id="PF00176">
    <property type="entry name" value="SNF2-rel_dom"/>
    <property type="match status" value="1"/>
</dbReference>
<keyword evidence="6" id="KW-1185">Reference proteome</keyword>
<dbReference type="OrthoDB" id="448448at2759"/>
<dbReference type="Gene3D" id="3.40.50.10810">
    <property type="entry name" value="Tandem AAA-ATPase domain"/>
    <property type="match status" value="1"/>
</dbReference>
<dbReference type="GO" id="GO:0006281">
    <property type="term" value="P:DNA repair"/>
    <property type="evidence" value="ECO:0007669"/>
    <property type="project" value="TreeGrafter"/>
</dbReference>
<name>A0A167FFQ3_CALVF</name>
<keyword evidence="2" id="KW-0378">Hydrolase</keyword>
<dbReference type="GO" id="GO:0016787">
    <property type="term" value="F:hydrolase activity"/>
    <property type="evidence" value="ECO:0007669"/>
    <property type="project" value="UniProtKB-KW"/>
</dbReference>
<dbReference type="GO" id="GO:0008094">
    <property type="term" value="F:ATP-dependent activity, acting on DNA"/>
    <property type="evidence" value="ECO:0007669"/>
    <property type="project" value="TreeGrafter"/>
</dbReference>
<organism evidence="5 6">
    <name type="scientific">Calocera viscosa (strain TUFC12733)</name>
    <dbReference type="NCBI Taxonomy" id="1330018"/>
    <lineage>
        <taxon>Eukaryota</taxon>
        <taxon>Fungi</taxon>
        <taxon>Dikarya</taxon>
        <taxon>Basidiomycota</taxon>
        <taxon>Agaricomycotina</taxon>
        <taxon>Dacrymycetes</taxon>
        <taxon>Dacrymycetales</taxon>
        <taxon>Dacrymycetaceae</taxon>
        <taxon>Calocera</taxon>
    </lineage>
</organism>
<dbReference type="EMBL" id="KV417413">
    <property type="protein sequence ID" value="KZO89443.1"/>
    <property type="molecule type" value="Genomic_DNA"/>
</dbReference>
<feature type="domain" description="SNF2 N-terminal" evidence="4">
    <location>
        <begin position="1"/>
        <end position="104"/>
    </location>
</feature>